<sequence length="135" mass="15326">MPRHSTPLTEEKCSVKGIFNAFLGENAISAKDIPKLDEWPTISGEGEYNNIEFKDRLSSLHPDMSDSMINLKILRRCGGELEHAINFRFLEPCSSENYINAMGDIITRTKTGKTWARTPIESKMVPKISRDDKRP</sequence>
<evidence type="ECO:0000313" key="2">
    <source>
        <dbReference type="Proteomes" id="UP000765509"/>
    </source>
</evidence>
<evidence type="ECO:0000313" key="1">
    <source>
        <dbReference type="EMBL" id="MBW0485865.1"/>
    </source>
</evidence>
<reference evidence="1" key="1">
    <citation type="submission" date="2021-03" db="EMBL/GenBank/DDBJ databases">
        <title>Draft genome sequence of rust myrtle Austropuccinia psidii MF-1, a brazilian biotype.</title>
        <authorList>
            <person name="Quecine M.C."/>
            <person name="Pachon D.M.R."/>
            <person name="Bonatelli M.L."/>
            <person name="Correr F.H."/>
            <person name="Franceschini L.M."/>
            <person name="Leite T.F."/>
            <person name="Margarido G.R.A."/>
            <person name="Almeida C.A."/>
            <person name="Ferrarezi J.A."/>
            <person name="Labate C.A."/>
        </authorList>
    </citation>
    <scope>NUCLEOTIDE SEQUENCE</scope>
    <source>
        <strain evidence="1">MF-1</strain>
    </source>
</reference>
<dbReference type="Proteomes" id="UP000765509">
    <property type="component" value="Unassembled WGS sequence"/>
</dbReference>
<gene>
    <name evidence="1" type="ORF">O181_025580</name>
</gene>
<keyword evidence="2" id="KW-1185">Reference proteome</keyword>
<accession>A0A9Q3CMW8</accession>
<dbReference type="AlphaFoldDB" id="A0A9Q3CMW8"/>
<name>A0A9Q3CMW8_9BASI</name>
<protein>
    <submittedName>
        <fullName evidence="1">Uncharacterized protein</fullName>
    </submittedName>
</protein>
<dbReference type="EMBL" id="AVOT02008362">
    <property type="protein sequence ID" value="MBW0485865.1"/>
    <property type="molecule type" value="Genomic_DNA"/>
</dbReference>
<proteinExistence type="predicted"/>
<comment type="caution">
    <text evidence="1">The sequence shown here is derived from an EMBL/GenBank/DDBJ whole genome shotgun (WGS) entry which is preliminary data.</text>
</comment>
<organism evidence="1 2">
    <name type="scientific">Austropuccinia psidii MF-1</name>
    <dbReference type="NCBI Taxonomy" id="1389203"/>
    <lineage>
        <taxon>Eukaryota</taxon>
        <taxon>Fungi</taxon>
        <taxon>Dikarya</taxon>
        <taxon>Basidiomycota</taxon>
        <taxon>Pucciniomycotina</taxon>
        <taxon>Pucciniomycetes</taxon>
        <taxon>Pucciniales</taxon>
        <taxon>Sphaerophragmiaceae</taxon>
        <taxon>Austropuccinia</taxon>
    </lineage>
</organism>